<feature type="region of interest" description="Disordered" evidence="1">
    <location>
        <begin position="98"/>
        <end position="124"/>
    </location>
</feature>
<keyword evidence="2" id="KW-0472">Membrane</keyword>
<dbReference type="Pfam" id="PF05553">
    <property type="entry name" value="DUF761"/>
    <property type="match status" value="1"/>
</dbReference>
<reference evidence="3 4" key="1">
    <citation type="journal article" date="2010" name="Nature">
        <title>Genome sequencing and analysis of the model grass Brachypodium distachyon.</title>
        <authorList>
            <consortium name="International Brachypodium Initiative"/>
        </authorList>
    </citation>
    <scope>NUCLEOTIDE SEQUENCE [LARGE SCALE GENOMIC DNA]</scope>
    <source>
        <strain evidence="3 4">Bd21</strain>
    </source>
</reference>
<dbReference type="EnsemblPlants" id="PNT68040">
    <property type="protein sequence ID" value="PNT68040"/>
    <property type="gene ID" value="BRADI_3g35270v3"/>
</dbReference>
<dbReference type="EMBL" id="CM000882">
    <property type="protein sequence ID" value="PNT68040.1"/>
    <property type="molecule type" value="Genomic_DNA"/>
</dbReference>
<dbReference type="AlphaFoldDB" id="A0A2K2D184"/>
<protein>
    <recommendedName>
        <fullName evidence="6">DUF4408 domain-containing protein</fullName>
    </recommendedName>
</protein>
<dbReference type="InParanoid" id="A0A2K2D184"/>
<keyword evidence="5" id="KW-1185">Reference proteome</keyword>
<keyword evidence="2" id="KW-1133">Transmembrane helix</keyword>
<dbReference type="OrthoDB" id="823920at2759"/>
<reference evidence="3" key="2">
    <citation type="submission" date="2017-06" db="EMBL/GenBank/DDBJ databases">
        <title>WGS assembly of Brachypodium distachyon.</title>
        <authorList>
            <consortium name="The International Brachypodium Initiative"/>
            <person name="Lucas S."/>
            <person name="Harmon-Smith M."/>
            <person name="Lail K."/>
            <person name="Tice H."/>
            <person name="Grimwood J."/>
            <person name="Bruce D."/>
            <person name="Barry K."/>
            <person name="Shu S."/>
            <person name="Lindquist E."/>
            <person name="Wang M."/>
            <person name="Pitluck S."/>
            <person name="Vogel J.P."/>
            <person name="Garvin D.F."/>
            <person name="Mockler T.C."/>
            <person name="Schmutz J."/>
            <person name="Rokhsar D."/>
            <person name="Bevan M.W."/>
        </authorList>
    </citation>
    <scope>NUCLEOTIDE SEQUENCE</scope>
    <source>
        <strain evidence="3">Bd21</strain>
    </source>
</reference>
<dbReference type="ExpressionAtlas" id="A0A2K2D184">
    <property type="expression patterns" value="baseline"/>
</dbReference>
<feature type="transmembrane region" description="Helical" evidence="2">
    <location>
        <begin position="20"/>
        <end position="40"/>
    </location>
</feature>
<dbReference type="Proteomes" id="UP000008810">
    <property type="component" value="Chromosome 3"/>
</dbReference>
<proteinExistence type="predicted"/>
<dbReference type="PANTHER" id="PTHR33098">
    <property type="entry name" value="COTTON FIBER (DUF761)"/>
    <property type="match status" value="1"/>
</dbReference>
<organism evidence="3">
    <name type="scientific">Brachypodium distachyon</name>
    <name type="common">Purple false brome</name>
    <name type="synonym">Trachynia distachya</name>
    <dbReference type="NCBI Taxonomy" id="15368"/>
    <lineage>
        <taxon>Eukaryota</taxon>
        <taxon>Viridiplantae</taxon>
        <taxon>Streptophyta</taxon>
        <taxon>Embryophyta</taxon>
        <taxon>Tracheophyta</taxon>
        <taxon>Spermatophyta</taxon>
        <taxon>Magnoliopsida</taxon>
        <taxon>Liliopsida</taxon>
        <taxon>Poales</taxon>
        <taxon>Poaceae</taxon>
        <taxon>BOP clade</taxon>
        <taxon>Pooideae</taxon>
        <taxon>Stipodae</taxon>
        <taxon>Brachypodieae</taxon>
        <taxon>Brachypodium</taxon>
    </lineage>
</organism>
<accession>A0A2K2D184</accession>
<sequence>MAAEFGGWWPMSPWLSPGAAWFIFFNVVVGAIAVMSRAHVHDAPPAGNRRSLRSISLFSFPSGAAGGGDDSVPYYSPPAPLHQDPRCAFQEPEAHEATSCRVAPPKLREREPAPASAPAAAECKEEDAESISLDEAYALARARREPAAAAANNTVAKEEVPRKKRGPVMKLEEVKGRYGCGRGVLEEVEGKAEVNARAEQFIRQFREELKLERINSILNYTRALRRAGATVAAGAATNRLV</sequence>
<reference evidence="4" key="3">
    <citation type="submission" date="2018-08" db="UniProtKB">
        <authorList>
            <consortium name="EnsemblPlants"/>
        </authorList>
    </citation>
    <scope>IDENTIFICATION</scope>
    <source>
        <strain evidence="4">cv. Bd21</strain>
    </source>
</reference>
<name>A0A2K2D184_BRADI</name>
<evidence type="ECO:0008006" key="6">
    <source>
        <dbReference type="Google" id="ProtNLM"/>
    </source>
</evidence>
<gene>
    <name evidence="3" type="ORF">BRADI_3g35270v3</name>
</gene>
<dbReference type="InterPro" id="IPR008480">
    <property type="entry name" value="DUF761_pln"/>
</dbReference>
<evidence type="ECO:0000313" key="4">
    <source>
        <dbReference type="EnsemblPlants" id="PNT68040"/>
    </source>
</evidence>
<dbReference type="Gramene" id="PNT68040">
    <property type="protein sequence ID" value="PNT68040"/>
    <property type="gene ID" value="BRADI_3g35270v3"/>
</dbReference>
<evidence type="ECO:0000256" key="2">
    <source>
        <dbReference type="SAM" id="Phobius"/>
    </source>
</evidence>
<keyword evidence="2" id="KW-0812">Transmembrane</keyword>
<evidence type="ECO:0000256" key="1">
    <source>
        <dbReference type="SAM" id="MobiDB-lite"/>
    </source>
</evidence>
<evidence type="ECO:0000313" key="5">
    <source>
        <dbReference type="Proteomes" id="UP000008810"/>
    </source>
</evidence>
<dbReference type="PANTHER" id="PTHR33098:SF2">
    <property type="entry name" value="OS08G0402500 PROTEIN"/>
    <property type="match status" value="1"/>
</dbReference>
<evidence type="ECO:0000313" key="3">
    <source>
        <dbReference type="EMBL" id="PNT68040.1"/>
    </source>
</evidence>